<gene>
    <name evidence="2" type="ORF">DWY20_02510</name>
</gene>
<dbReference type="AlphaFoldDB" id="A0A412GWF6"/>
<reference evidence="2 3" key="1">
    <citation type="submission" date="2018-08" db="EMBL/GenBank/DDBJ databases">
        <title>A genome reference for cultivated species of the human gut microbiota.</title>
        <authorList>
            <person name="Zou Y."/>
            <person name="Xue W."/>
            <person name="Luo G."/>
        </authorList>
    </citation>
    <scope>NUCLEOTIDE SEQUENCE [LARGE SCALE GENOMIC DNA]</scope>
    <source>
        <strain evidence="2 3">AF24-2</strain>
    </source>
</reference>
<dbReference type="EMBL" id="QRUU01000007">
    <property type="protein sequence ID" value="RGR99186.1"/>
    <property type="molecule type" value="Genomic_DNA"/>
</dbReference>
<protein>
    <submittedName>
        <fullName evidence="2">CDP-alcohol phosphatidyltransferase family protein</fullName>
    </submittedName>
</protein>
<evidence type="ECO:0000313" key="2">
    <source>
        <dbReference type="EMBL" id="RGR99186.1"/>
    </source>
</evidence>
<dbReference type="InterPro" id="IPR043130">
    <property type="entry name" value="CDP-OH_PTrfase_TM_dom"/>
</dbReference>
<keyword evidence="3" id="KW-1185">Reference proteome</keyword>
<dbReference type="Pfam" id="PF01066">
    <property type="entry name" value="CDP-OH_P_transf"/>
    <property type="match status" value="1"/>
</dbReference>
<keyword evidence="2" id="KW-0808">Transferase</keyword>
<dbReference type="GeneID" id="79859033"/>
<feature type="transmembrane region" description="Helical" evidence="1">
    <location>
        <begin position="244"/>
        <end position="264"/>
    </location>
</feature>
<feature type="transmembrane region" description="Helical" evidence="1">
    <location>
        <begin position="48"/>
        <end position="66"/>
    </location>
</feature>
<comment type="caution">
    <text evidence="2">The sequence shown here is derived from an EMBL/GenBank/DDBJ whole genome shotgun (WGS) entry which is preliminary data.</text>
</comment>
<keyword evidence="1" id="KW-0812">Transmembrane</keyword>
<feature type="transmembrane region" description="Helical" evidence="1">
    <location>
        <begin position="270"/>
        <end position="287"/>
    </location>
</feature>
<feature type="transmembrane region" description="Helical" evidence="1">
    <location>
        <begin position="105"/>
        <end position="124"/>
    </location>
</feature>
<keyword evidence="1" id="KW-1133">Transmembrane helix</keyword>
<keyword evidence="1" id="KW-0472">Membrane</keyword>
<proteinExistence type="predicted"/>
<sequence>MWFSSLVQGIKSTLKSEDTEGFFEIYVTRSCGYLWALFFKQLHIHPNVVTIVSIILGALSGYMFYYDDLSHTLWGIFLLIWANWYDCADGQLARMTGKKSLLGRILDGFAGDVWFFSIYFFISLRLTPSWGIWIWLLSAFAGFICHSKQCALADYYRNVHMFFQKGADKCELDSSEEQYRKMKALKWSKDWFEKIYLFFYARYTHSQEKMSPSCQHLLLTLKKKYGNQIPTELRQHFRVGSKPLMKYTNILTFDMRAGVLFISVLIKEPWLYMVFEVTVMNVIFFYMRSRHEKLCKEIELEAYK</sequence>
<evidence type="ECO:0000313" key="3">
    <source>
        <dbReference type="Proteomes" id="UP000285864"/>
    </source>
</evidence>
<dbReference type="RefSeq" id="WP_007567694.1">
    <property type="nucleotide sequence ID" value="NZ_CABKNL010000055.1"/>
</dbReference>
<dbReference type="Gene3D" id="1.20.120.1760">
    <property type="match status" value="1"/>
</dbReference>
<accession>A0A412GWF6</accession>
<dbReference type="InterPro" id="IPR000462">
    <property type="entry name" value="CDP-OH_P_trans"/>
</dbReference>
<dbReference type="GO" id="GO:0016020">
    <property type="term" value="C:membrane"/>
    <property type="evidence" value="ECO:0007669"/>
    <property type="project" value="InterPro"/>
</dbReference>
<name>A0A412GWF6_9BACT</name>
<dbReference type="GO" id="GO:0008654">
    <property type="term" value="P:phospholipid biosynthetic process"/>
    <property type="evidence" value="ECO:0007669"/>
    <property type="project" value="InterPro"/>
</dbReference>
<dbReference type="GO" id="GO:0016780">
    <property type="term" value="F:phosphotransferase activity, for other substituted phosphate groups"/>
    <property type="evidence" value="ECO:0007669"/>
    <property type="project" value="InterPro"/>
</dbReference>
<feature type="transmembrane region" description="Helical" evidence="1">
    <location>
        <begin position="130"/>
        <end position="147"/>
    </location>
</feature>
<organism evidence="2 3">
    <name type="scientific">Phocaeicola coprocola</name>
    <dbReference type="NCBI Taxonomy" id="310298"/>
    <lineage>
        <taxon>Bacteria</taxon>
        <taxon>Pseudomonadati</taxon>
        <taxon>Bacteroidota</taxon>
        <taxon>Bacteroidia</taxon>
        <taxon>Bacteroidales</taxon>
        <taxon>Bacteroidaceae</taxon>
        <taxon>Phocaeicola</taxon>
    </lineage>
</organism>
<evidence type="ECO:0000256" key="1">
    <source>
        <dbReference type="SAM" id="Phobius"/>
    </source>
</evidence>
<dbReference type="Proteomes" id="UP000285864">
    <property type="component" value="Unassembled WGS sequence"/>
</dbReference>